<protein>
    <recommendedName>
        <fullName evidence="1">lipid-A-disaccharide synthase</fullName>
        <ecNumber evidence="1">2.4.1.182</ecNumber>
    </recommendedName>
</protein>
<dbReference type="Gene3D" id="3.40.50.2000">
    <property type="entry name" value="Glycogen Phosphorylase B"/>
    <property type="match status" value="2"/>
</dbReference>
<evidence type="ECO:0000256" key="1">
    <source>
        <dbReference type="ARBA" id="ARBA00012687"/>
    </source>
</evidence>
<dbReference type="GO" id="GO:0016020">
    <property type="term" value="C:membrane"/>
    <property type="evidence" value="ECO:0007669"/>
    <property type="project" value="GOC"/>
</dbReference>
<evidence type="ECO:0000256" key="4">
    <source>
        <dbReference type="ARBA" id="ARBA00022676"/>
    </source>
</evidence>
<dbReference type="EMBL" id="CZRL01000104">
    <property type="protein sequence ID" value="CUS54179.1"/>
    <property type="molecule type" value="Genomic_DNA"/>
</dbReference>
<dbReference type="PANTHER" id="PTHR30372">
    <property type="entry name" value="LIPID-A-DISACCHARIDE SYNTHASE"/>
    <property type="match status" value="1"/>
</dbReference>
<dbReference type="SUPFAM" id="SSF53756">
    <property type="entry name" value="UDP-Glycosyltransferase/glycogen phosphorylase"/>
    <property type="match status" value="1"/>
</dbReference>
<organism evidence="8">
    <name type="scientific">hydrothermal vent metagenome</name>
    <dbReference type="NCBI Taxonomy" id="652676"/>
    <lineage>
        <taxon>unclassified sequences</taxon>
        <taxon>metagenomes</taxon>
        <taxon>ecological metagenomes</taxon>
    </lineage>
</organism>
<keyword evidence="6" id="KW-0443">Lipid metabolism</keyword>
<accession>A0A160TTC3</accession>
<keyword evidence="2" id="KW-0444">Lipid biosynthesis</keyword>
<evidence type="ECO:0000256" key="6">
    <source>
        <dbReference type="ARBA" id="ARBA00023098"/>
    </source>
</evidence>
<sequence>MHVAVVAGETSGDQLGSGVLASLRGLVGNLRVTGVGGNAMATQGLESLHAMEDISLMGLDGVTEKLLRAIRIRRSLFNTFLDDPPDVFLGIDIPDFNISLEQRLKAHRIPTAHLVSPTVWAWRSYRIRKIRRAVDRMMVLFPFEETFYRSQGVSAKFVGHPAADEIEQITRKQAREKFTGEGVQVDRTTIALLPGSRRSEIDNLGRLFLETAERITQVNSDIQFILPVASTSVVEQLRDLVDEYKGVSNVFLTEQNARLAIAAADVGLIASGTAALEAALLARPMVVAYKVSRLSYLLARLFAKVRHVSMPNHLTEQPMVKEFLQGNANVENLSGEIQRLLTDRLYREQIEHAFQGLTGMLRNNASDTIAKELVYMTD</sequence>
<keyword evidence="5 8" id="KW-0808">Transferase</keyword>
<evidence type="ECO:0000313" key="8">
    <source>
        <dbReference type="EMBL" id="CUS54179.1"/>
    </source>
</evidence>
<reference evidence="8" key="1">
    <citation type="submission" date="2015-10" db="EMBL/GenBank/DDBJ databases">
        <authorList>
            <person name="Gilbert D.G."/>
        </authorList>
    </citation>
    <scope>NUCLEOTIDE SEQUENCE</scope>
</reference>
<dbReference type="EC" id="2.4.1.182" evidence="1"/>
<evidence type="ECO:0000256" key="2">
    <source>
        <dbReference type="ARBA" id="ARBA00022516"/>
    </source>
</evidence>
<dbReference type="NCBIfam" id="TIGR00215">
    <property type="entry name" value="lpxB"/>
    <property type="match status" value="1"/>
</dbReference>
<dbReference type="GO" id="GO:0005543">
    <property type="term" value="F:phospholipid binding"/>
    <property type="evidence" value="ECO:0007669"/>
    <property type="project" value="TreeGrafter"/>
</dbReference>
<keyword evidence="4 8" id="KW-0328">Glycosyltransferase</keyword>
<evidence type="ECO:0000256" key="5">
    <source>
        <dbReference type="ARBA" id="ARBA00022679"/>
    </source>
</evidence>
<proteinExistence type="inferred from homology"/>
<comment type="catalytic activity">
    <reaction evidence="7">
        <text>a lipid X + a UDP-2-N,3-O-bis[(3R)-3-hydroxyacyl]-alpha-D-glucosamine = a lipid A disaccharide + UDP + H(+)</text>
        <dbReference type="Rhea" id="RHEA:67828"/>
        <dbReference type="ChEBI" id="CHEBI:15378"/>
        <dbReference type="ChEBI" id="CHEBI:58223"/>
        <dbReference type="ChEBI" id="CHEBI:137748"/>
        <dbReference type="ChEBI" id="CHEBI:176338"/>
        <dbReference type="ChEBI" id="CHEBI:176343"/>
        <dbReference type="EC" id="2.4.1.182"/>
    </reaction>
</comment>
<gene>
    <name evidence="8" type="ORF">MGWOODY_XGa643</name>
</gene>
<evidence type="ECO:0000256" key="3">
    <source>
        <dbReference type="ARBA" id="ARBA00022556"/>
    </source>
</evidence>
<dbReference type="AlphaFoldDB" id="A0A160TTC3"/>
<name>A0A160TTC3_9ZZZZ</name>
<evidence type="ECO:0000256" key="7">
    <source>
        <dbReference type="ARBA" id="ARBA00048975"/>
    </source>
</evidence>
<dbReference type="GO" id="GO:0008915">
    <property type="term" value="F:lipid-A-disaccharide synthase activity"/>
    <property type="evidence" value="ECO:0007669"/>
    <property type="project" value="UniProtKB-EC"/>
</dbReference>
<dbReference type="Pfam" id="PF02684">
    <property type="entry name" value="LpxB"/>
    <property type="match status" value="1"/>
</dbReference>
<dbReference type="InterPro" id="IPR003835">
    <property type="entry name" value="Glyco_trans_19"/>
</dbReference>
<dbReference type="GO" id="GO:0009245">
    <property type="term" value="P:lipid A biosynthetic process"/>
    <property type="evidence" value="ECO:0007669"/>
    <property type="project" value="UniProtKB-KW"/>
</dbReference>
<dbReference type="PANTHER" id="PTHR30372:SF4">
    <property type="entry name" value="LIPID-A-DISACCHARIDE SYNTHASE, MITOCHONDRIAL-RELATED"/>
    <property type="match status" value="1"/>
</dbReference>
<keyword evidence="3" id="KW-0441">Lipid A biosynthesis</keyword>
<dbReference type="HAMAP" id="MF_00392">
    <property type="entry name" value="LpxB"/>
    <property type="match status" value="1"/>
</dbReference>